<feature type="transmembrane region" description="Helical" evidence="6">
    <location>
        <begin position="211"/>
        <end position="231"/>
    </location>
</feature>
<evidence type="ECO:0000313" key="9">
    <source>
        <dbReference type="Proteomes" id="UP000249619"/>
    </source>
</evidence>
<evidence type="ECO:0000313" key="8">
    <source>
        <dbReference type="EMBL" id="RAR01655.1"/>
    </source>
</evidence>
<evidence type="ECO:0000256" key="5">
    <source>
        <dbReference type="ARBA" id="ARBA00023136"/>
    </source>
</evidence>
<dbReference type="InterPro" id="IPR036259">
    <property type="entry name" value="MFS_trans_sf"/>
</dbReference>
<name>A0A364MSI3_STELY</name>
<organism evidence="8 9">
    <name type="scientific">Stemphylium lycopersici</name>
    <name type="common">Tomato gray leaf spot disease fungus</name>
    <name type="synonym">Thyrospora lycopersici</name>
    <dbReference type="NCBI Taxonomy" id="183478"/>
    <lineage>
        <taxon>Eukaryota</taxon>
        <taxon>Fungi</taxon>
        <taxon>Dikarya</taxon>
        <taxon>Ascomycota</taxon>
        <taxon>Pezizomycotina</taxon>
        <taxon>Dothideomycetes</taxon>
        <taxon>Pleosporomycetidae</taxon>
        <taxon>Pleosporales</taxon>
        <taxon>Pleosporineae</taxon>
        <taxon>Pleosporaceae</taxon>
        <taxon>Stemphylium</taxon>
    </lineage>
</organism>
<dbReference type="Gene3D" id="1.20.1250.20">
    <property type="entry name" value="MFS general substrate transporter like domains"/>
    <property type="match status" value="2"/>
</dbReference>
<dbReference type="GO" id="GO:0016020">
    <property type="term" value="C:membrane"/>
    <property type="evidence" value="ECO:0007669"/>
    <property type="project" value="UniProtKB-SubCell"/>
</dbReference>
<feature type="transmembrane region" description="Helical" evidence="6">
    <location>
        <begin position="440"/>
        <end position="460"/>
    </location>
</feature>
<dbReference type="Proteomes" id="UP000249619">
    <property type="component" value="Unassembled WGS sequence"/>
</dbReference>
<dbReference type="OrthoDB" id="2985014at2759"/>
<keyword evidence="2" id="KW-0813">Transport</keyword>
<comment type="caution">
    <text evidence="8">The sequence shown here is derived from an EMBL/GenBank/DDBJ whole genome shotgun (WGS) entry which is preliminary data.</text>
</comment>
<feature type="transmembrane region" description="Helical" evidence="6">
    <location>
        <begin position="176"/>
        <end position="199"/>
    </location>
</feature>
<feature type="transmembrane region" description="Helical" evidence="6">
    <location>
        <begin position="48"/>
        <end position="68"/>
    </location>
</feature>
<dbReference type="SUPFAM" id="SSF103473">
    <property type="entry name" value="MFS general substrate transporter"/>
    <property type="match status" value="1"/>
</dbReference>
<gene>
    <name evidence="8" type="ORF">DDE83_008845</name>
</gene>
<feature type="transmembrane region" description="Helical" evidence="6">
    <location>
        <begin position="143"/>
        <end position="164"/>
    </location>
</feature>
<dbReference type="InterPro" id="IPR020846">
    <property type="entry name" value="MFS_dom"/>
</dbReference>
<dbReference type="InterPro" id="IPR011701">
    <property type="entry name" value="MFS"/>
</dbReference>
<feature type="transmembrane region" description="Helical" evidence="6">
    <location>
        <begin position="321"/>
        <end position="340"/>
    </location>
</feature>
<feature type="transmembrane region" description="Helical" evidence="6">
    <location>
        <begin position="347"/>
        <end position="366"/>
    </location>
</feature>
<dbReference type="PANTHER" id="PTHR43791:SF48">
    <property type="entry name" value="TRANSPORTER, PUTATIVE (AFU_ORTHOLOGUE AFUA_4G01000)-RELATED"/>
    <property type="match status" value="1"/>
</dbReference>
<feature type="transmembrane region" description="Helical" evidence="6">
    <location>
        <begin position="372"/>
        <end position="395"/>
    </location>
</feature>
<keyword evidence="3 6" id="KW-0812">Transmembrane</keyword>
<dbReference type="PANTHER" id="PTHR43791">
    <property type="entry name" value="PERMEASE-RELATED"/>
    <property type="match status" value="1"/>
</dbReference>
<accession>A0A364MSI3</accession>
<keyword evidence="9" id="KW-1185">Reference proteome</keyword>
<dbReference type="GO" id="GO:0022857">
    <property type="term" value="F:transmembrane transporter activity"/>
    <property type="evidence" value="ECO:0007669"/>
    <property type="project" value="InterPro"/>
</dbReference>
<protein>
    <submittedName>
        <fullName evidence="8">MFS transporter</fullName>
    </submittedName>
</protein>
<feature type="domain" description="Major facilitator superfamily (MFS) profile" evidence="7">
    <location>
        <begin position="50"/>
        <end position="465"/>
    </location>
</feature>
<evidence type="ECO:0000256" key="6">
    <source>
        <dbReference type="SAM" id="Phobius"/>
    </source>
</evidence>
<sequence>MSTSRHEHVERHDDPTKTTQAVHEEFASSLESSMSQKERSRLLLKMDLYLMPTVALLYLFCFIDRANIGNARLAGFEKDLGMKGYDYNTVLSVFYISYIIFEIPSNIICKWWGPGWFIPAISVGFGVSSLATAFVHTRAQACAVRFLLGVFEAGILPGIAYYLSRFYARAELGFRLGLYIVMAPLAGAFGGLLASAILTLDSVGSLRTWRMIFIIEGIVTVVLALIAFGTMTDRPQSARWLTVSEKAYIEEKLRAERVGSSTVLDKMDKKKLLRGVLNPVTIVTAIIFMFDSVTVQGLGFFTPTIIRTIYPGRTVVQQQLLTVPPYIIGSFFTVVIPLLSWKLDRRLILIILSTPLVIVGYVMFLASNVARIRYAAAFLVASTVFGIGPLSTAQVSANVVSDTSRNSAIAIAVMFSNIGGLVSTWSYVPHDAPHYRIGSGLNLATATGMLVLGLSLLFWMRWDNKRRDNRSAEEELAGASANEIHDLDWQHPDFRWHA</sequence>
<comment type="subcellular location">
    <subcellularLocation>
        <location evidence="1">Membrane</location>
        <topology evidence="1">Multi-pass membrane protein</topology>
    </subcellularLocation>
</comment>
<dbReference type="Pfam" id="PF07690">
    <property type="entry name" value="MFS_1"/>
    <property type="match status" value="1"/>
</dbReference>
<feature type="transmembrane region" description="Helical" evidence="6">
    <location>
        <begin position="116"/>
        <end position="137"/>
    </location>
</feature>
<keyword evidence="5 6" id="KW-0472">Membrane</keyword>
<reference evidence="9" key="1">
    <citation type="submission" date="2018-05" db="EMBL/GenBank/DDBJ databases">
        <title>Draft genome sequence of Stemphylium lycopersici strain CIDEFI 213.</title>
        <authorList>
            <person name="Medina R."/>
            <person name="Franco M.E.E."/>
            <person name="Lucentini C.G."/>
            <person name="Saparrat M.C.N."/>
            <person name="Balatti P.A."/>
        </authorList>
    </citation>
    <scope>NUCLEOTIDE SEQUENCE [LARGE SCALE GENOMIC DNA]</scope>
    <source>
        <strain evidence="9">CIDEFI 213</strain>
    </source>
</reference>
<dbReference type="FunFam" id="1.20.1250.20:FF:000013">
    <property type="entry name" value="MFS general substrate transporter"/>
    <property type="match status" value="1"/>
</dbReference>
<evidence type="ECO:0000256" key="3">
    <source>
        <dbReference type="ARBA" id="ARBA00022692"/>
    </source>
</evidence>
<feature type="transmembrane region" description="Helical" evidence="6">
    <location>
        <begin position="276"/>
        <end position="301"/>
    </location>
</feature>
<dbReference type="EMBL" id="QGDH01000257">
    <property type="protein sequence ID" value="RAR01655.1"/>
    <property type="molecule type" value="Genomic_DNA"/>
</dbReference>
<evidence type="ECO:0000256" key="4">
    <source>
        <dbReference type="ARBA" id="ARBA00022989"/>
    </source>
</evidence>
<dbReference type="AlphaFoldDB" id="A0A364MSI3"/>
<keyword evidence="4 6" id="KW-1133">Transmembrane helix</keyword>
<feature type="transmembrane region" description="Helical" evidence="6">
    <location>
        <begin position="88"/>
        <end position="109"/>
    </location>
</feature>
<dbReference type="FunFam" id="1.20.1250.20:FF:000034">
    <property type="entry name" value="MFS general substrate transporter"/>
    <property type="match status" value="1"/>
</dbReference>
<dbReference type="PROSITE" id="PS50850">
    <property type="entry name" value="MFS"/>
    <property type="match status" value="1"/>
</dbReference>
<evidence type="ECO:0000256" key="1">
    <source>
        <dbReference type="ARBA" id="ARBA00004141"/>
    </source>
</evidence>
<proteinExistence type="predicted"/>
<evidence type="ECO:0000259" key="7">
    <source>
        <dbReference type="PROSITE" id="PS50850"/>
    </source>
</evidence>
<feature type="transmembrane region" description="Helical" evidence="6">
    <location>
        <begin position="407"/>
        <end position="428"/>
    </location>
</feature>
<evidence type="ECO:0000256" key="2">
    <source>
        <dbReference type="ARBA" id="ARBA00022448"/>
    </source>
</evidence>